<feature type="transmembrane region" description="Helical" evidence="1">
    <location>
        <begin position="66"/>
        <end position="84"/>
    </location>
</feature>
<evidence type="ECO:0000313" key="2">
    <source>
        <dbReference type="EMBL" id="TDY13456.1"/>
    </source>
</evidence>
<comment type="caution">
    <text evidence="2">The sequence shown here is derived from an EMBL/GenBank/DDBJ whole genome shotgun (WGS) entry which is preliminary data.</text>
</comment>
<dbReference type="Pfam" id="PF13858">
    <property type="entry name" value="DUF4199"/>
    <property type="match status" value="1"/>
</dbReference>
<evidence type="ECO:0000256" key="1">
    <source>
        <dbReference type="SAM" id="Phobius"/>
    </source>
</evidence>
<keyword evidence="3" id="KW-1185">Reference proteome</keyword>
<dbReference type="InterPro" id="IPR025250">
    <property type="entry name" value="DUF4199"/>
</dbReference>
<keyword evidence="1" id="KW-0812">Transmembrane</keyword>
<protein>
    <submittedName>
        <fullName evidence="2">Uncharacterized protein DUF4199</fullName>
    </submittedName>
</protein>
<organism evidence="2 3">
    <name type="scientific">Meridianimaribacter flavus</name>
    <dbReference type="NCBI Taxonomy" id="571115"/>
    <lineage>
        <taxon>Bacteria</taxon>
        <taxon>Pseudomonadati</taxon>
        <taxon>Bacteroidota</taxon>
        <taxon>Flavobacteriia</taxon>
        <taxon>Flavobacteriales</taxon>
        <taxon>Flavobacteriaceae</taxon>
        <taxon>Meridianimaribacter</taxon>
    </lineage>
</organism>
<gene>
    <name evidence="2" type="ORF">A8975_0046</name>
</gene>
<accession>A0ABY2G7M2</accession>
<feature type="transmembrane region" description="Helical" evidence="1">
    <location>
        <begin position="39"/>
        <end position="60"/>
    </location>
</feature>
<dbReference type="Proteomes" id="UP000294930">
    <property type="component" value="Unassembled WGS sequence"/>
</dbReference>
<proteinExistence type="predicted"/>
<feature type="transmembrane region" description="Helical" evidence="1">
    <location>
        <begin position="105"/>
        <end position="126"/>
    </location>
</feature>
<reference evidence="2 3" key="1">
    <citation type="submission" date="2019-03" db="EMBL/GenBank/DDBJ databases">
        <title>Genomic Encyclopedia of Type Strains, Phase III (KMG-III): the genomes of soil and plant-associated and newly described type strains.</title>
        <authorList>
            <person name="Whitman W."/>
        </authorList>
    </citation>
    <scope>NUCLEOTIDE SEQUENCE [LARGE SCALE GENOMIC DNA]</scope>
    <source>
        <strain evidence="2 3">CGMCC 1.10957</strain>
    </source>
</reference>
<sequence length="182" mass="20962">MCEINVKKRHKIIYIRKFSRNLKDLISNIYIMKTSLSVALKYGIFIAVTLIAYFLFVRLFNLHENIWLRLFNGLIMATGIYYGIKYYKLSVSDSFTYIDGFKTGLITGFVGTVLFTAFMAIYMFHIDPKFTETLLGEWFSNYGEGTGILVFIILIEGLASTVVLTLTFMQLLKKSYNISQKA</sequence>
<feature type="transmembrane region" description="Helical" evidence="1">
    <location>
        <begin position="146"/>
        <end position="172"/>
    </location>
</feature>
<dbReference type="EMBL" id="SOQZ01000001">
    <property type="protein sequence ID" value="TDY13456.1"/>
    <property type="molecule type" value="Genomic_DNA"/>
</dbReference>
<name>A0ABY2G7M2_9FLAO</name>
<evidence type="ECO:0000313" key="3">
    <source>
        <dbReference type="Proteomes" id="UP000294930"/>
    </source>
</evidence>
<keyword evidence="1" id="KW-0472">Membrane</keyword>
<keyword evidence="1" id="KW-1133">Transmembrane helix</keyword>